<dbReference type="RefSeq" id="XP_072812169.1">
    <property type="nucleotide sequence ID" value="XM_072956068.1"/>
</dbReference>
<gene>
    <name evidence="3" type="primary">RAP2C</name>
</gene>
<dbReference type="GeneID" id="102546022"/>
<feature type="compositionally biased region" description="Basic residues" evidence="1">
    <location>
        <begin position="44"/>
        <end position="53"/>
    </location>
</feature>
<feature type="compositionally biased region" description="Low complexity" evidence="1">
    <location>
        <begin position="165"/>
        <end position="186"/>
    </location>
</feature>
<feature type="region of interest" description="Disordered" evidence="1">
    <location>
        <begin position="1"/>
        <end position="77"/>
    </location>
</feature>
<reference evidence="3" key="1">
    <citation type="submission" date="2025-08" db="UniProtKB">
        <authorList>
            <consortium name="RefSeq"/>
        </authorList>
    </citation>
    <scope>IDENTIFICATION</scope>
</reference>
<accession>A0ABM5CU38</accession>
<keyword evidence="2" id="KW-1185">Reference proteome</keyword>
<organism evidence="2 3">
    <name type="scientific">Vicugna pacos</name>
    <name type="common">Alpaca</name>
    <name type="synonym">Lama pacos</name>
    <dbReference type="NCBI Taxonomy" id="30538"/>
    <lineage>
        <taxon>Eukaryota</taxon>
        <taxon>Metazoa</taxon>
        <taxon>Chordata</taxon>
        <taxon>Craniata</taxon>
        <taxon>Vertebrata</taxon>
        <taxon>Euteleostomi</taxon>
        <taxon>Mammalia</taxon>
        <taxon>Eutheria</taxon>
        <taxon>Laurasiatheria</taxon>
        <taxon>Artiodactyla</taxon>
        <taxon>Tylopoda</taxon>
        <taxon>Camelidae</taxon>
        <taxon>Vicugna</taxon>
    </lineage>
</organism>
<feature type="region of interest" description="Disordered" evidence="1">
    <location>
        <begin position="94"/>
        <end position="294"/>
    </location>
</feature>
<name>A0ABM5CU38_VICPA</name>
<evidence type="ECO:0000256" key="1">
    <source>
        <dbReference type="SAM" id="MobiDB-lite"/>
    </source>
</evidence>
<protein>
    <submittedName>
        <fullName evidence="3">Ras-related protein Rap-2c isoform X1</fullName>
    </submittedName>
</protein>
<evidence type="ECO:0000313" key="3">
    <source>
        <dbReference type="RefSeq" id="XP_072812169.1"/>
    </source>
</evidence>
<feature type="compositionally biased region" description="Gly residues" evidence="1">
    <location>
        <begin position="1"/>
        <end position="12"/>
    </location>
</feature>
<dbReference type="Proteomes" id="UP001652581">
    <property type="component" value="Chromosome X"/>
</dbReference>
<evidence type="ECO:0000313" key="2">
    <source>
        <dbReference type="Proteomes" id="UP001652581"/>
    </source>
</evidence>
<proteinExistence type="predicted"/>
<sequence>MGRGGASAGSGVGLSAAAAGGRRKEGRWRFSEGPFAKAIAPNRNRPRRSRPGRARPQSHPARPEEVGLSPPEVIPSSLGELGHLNQCVRETLPGVCWGGGGVGEKKKSWVRQESQRPPPPPPDGPRLFPLCEPQRRGGGETEEPAGGHGLGVTEPPGRPGGCGRQGRTTPAGAAAQRPARAATTGAEPTGLGRLGGATRKRGPWAPLCEGRGRGAGQPLAAGSADASLTAGGLRPSRGAHPFPLGGAFRPPPHSGLLPARPLPTPPAWASVPIGRASPSHPHPPDTSLFPLPLL</sequence>